<evidence type="ECO:0000313" key="1">
    <source>
        <dbReference type="EMBL" id="MZL68840.1"/>
    </source>
</evidence>
<dbReference type="Proteomes" id="UP000474718">
    <property type="component" value="Unassembled WGS sequence"/>
</dbReference>
<keyword evidence="4" id="KW-1185">Reference proteome</keyword>
<protein>
    <submittedName>
        <fullName evidence="2">Uncharacterized protein</fullName>
    </submittedName>
</protein>
<dbReference type="AlphaFoldDB" id="A0AAQ1RVZ0"/>
<accession>A0AAQ1RVZ0</accession>
<dbReference type="Proteomes" id="UP000184089">
    <property type="component" value="Unassembled WGS sequence"/>
</dbReference>
<reference evidence="2" key="1">
    <citation type="submission" date="2016-11" db="EMBL/GenBank/DDBJ databases">
        <authorList>
            <person name="Varghese N."/>
            <person name="Submissions S."/>
        </authorList>
    </citation>
    <scope>NUCLEOTIDE SEQUENCE</scope>
    <source>
        <strain evidence="2">DSM 4029</strain>
    </source>
</reference>
<evidence type="ECO:0000313" key="4">
    <source>
        <dbReference type="Proteomes" id="UP000474718"/>
    </source>
</evidence>
<organism evidence="2 3">
    <name type="scientific">Bittarella massiliensis</name>
    <name type="common">ex Durand et al. 2017</name>
    <dbReference type="NCBI Taxonomy" id="1720313"/>
    <lineage>
        <taxon>Bacteria</taxon>
        <taxon>Bacillati</taxon>
        <taxon>Bacillota</taxon>
        <taxon>Clostridia</taxon>
        <taxon>Eubacteriales</taxon>
        <taxon>Oscillospiraceae</taxon>
        <taxon>Bittarella (ex Durand et al. 2017)</taxon>
    </lineage>
</organism>
<dbReference type="RefSeq" id="WP_044993227.1">
    <property type="nucleotide sequence ID" value="NZ_FQVY01000002.1"/>
</dbReference>
<gene>
    <name evidence="1" type="ORF">GT747_03495</name>
    <name evidence="2" type="ORF">SAMN05444424_1385</name>
</gene>
<sequence>MIKVPPNLIPLLPALRDKVVFDTSHPPSPPRKIYPEIAFPPQTGKRVPFIYQKHITVHDRWIIAERWHLTRMVTFVYQQTVPINDLPERFAATLRVVTANLSAFDDPMFRHGLRYCLGDTLHGGRFGFVVRTYHPLCYTQAAIMHALTEVTYLTLGEDFARHTQDEMPPLSMAWKDSVGSGDYPKWWVAAVLQLEEEGVLRAEDYQFPDHLNYARLHETPVCAICRRLIDMKEEFGERYGN</sequence>
<evidence type="ECO:0000313" key="3">
    <source>
        <dbReference type="Proteomes" id="UP000184089"/>
    </source>
</evidence>
<evidence type="ECO:0000313" key="2">
    <source>
        <dbReference type="EMBL" id="SHG07793.1"/>
    </source>
</evidence>
<comment type="caution">
    <text evidence="2">The sequence shown here is derived from an EMBL/GenBank/DDBJ whole genome shotgun (WGS) entry which is preliminary data.</text>
</comment>
<dbReference type="EMBL" id="WWVX01000002">
    <property type="protein sequence ID" value="MZL68840.1"/>
    <property type="molecule type" value="Genomic_DNA"/>
</dbReference>
<reference evidence="3" key="2">
    <citation type="submission" date="2016-11" db="EMBL/GenBank/DDBJ databases">
        <authorList>
            <person name="Jaros S."/>
            <person name="Januszkiewicz K."/>
            <person name="Wedrychowicz H."/>
        </authorList>
    </citation>
    <scope>NUCLEOTIDE SEQUENCE [LARGE SCALE GENOMIC DNA]</scope>
    <source>
        <strain evidence="3">DSM 4029</strain>
    </source>
</reference>
<dbReference type="EMBL" id="FQVY01000002">
    <property type="protein sequence ID" value="SHG07793.1"/>
    <property type="molecule type" value="Genomic_DNA"/>
</dbReference>
<proteinExistence type="predicted"/>
<name>A0AAQ1RVZ0_9FIRM</name>
<reference evidence="1 4" key="3">
    <citation type="journal article" date="2019" name="Nat. Med.">
        <title>A library of human gut bacterial isolates paired with longitudinal multiomics data enables mechanistic microbiome research.</title>
        <authorList>
            <person name="Poyet M."/>
            <person name="Groussin M."/>
            <person name="Gibbons S.M."/>
            <person name="Avila-Pacheco J."/>
            <person name="Jiang X."/>
            <person name="Kearney S.M."/>
            <person name="Perrotta A.R."/>
            <person name="Berdy B."/>
            <person name="Zhao S."/>
            <person name="Lieberman T.D."/>
            <person name="Swanson P.K."/>
            <person name="Smith M."/>
            <person name="Roesemann S."/>
            <person name="Alexander J.E."/>
            <person name="Rich S.A."/>
            <person name="Livny J."/>
            <person name="Vlamakis H."/>
            <person name="Clish C."/>
            <person name="Bullock K."/>
            <person name="Deik A."/>
            <person name="Scott J."/>
            <person name="Pierce K.A."/>
            <person name="Xavier R.J."/>
            <person name="Alm E.J."/>
        </authorList>
    </citation>
    <scope>NUCLEOTIDE SEQUENCE [LARGE SCALE GENOMIC DNA]</scope>
    <source>
        <strain evidence="1 4">BIOML-A2</strain>
    </source>
</reference>